<organism evidence="1 2">
    <name type="scientific">Pseudoalteromonas rubra</name>
    <dbReference type="NCBI Taxonomy" id="43658"/>
    <lineage>
        <taxon>Bacteria</taxon>
        <taxon>Pseudomonadati</taxon>
        <taxon>Pseudomonadota</taxon>
        <taxon>Gammaproteobacteria</taxon>
        <taxon>Alteromonadales</taxon>
        <taxon>Pseudoalteromonadaceae</taxon>
        <taxon>Pseudoalteromonas</taxon>
    </lineage>
</organism>
<dbReference type="AlphaFoldDB" id="A0A5S3WRG6"/>
<evidence type="ECO:0000313" key="2">
    <source>
        <dbReference type="Proteomes" id="UP000310249"/>
    </source>
</evidence>
<name>A0A5S3WRG6_9GAMM</name>
<dbReference type="OrthoDB" id="6307168at2"/>
<accession>A0A5S3WRG6</accession>
<reference evidence="2" key="2">
    <citation type="submission" date="2019-06" db="EMBL/GenBank/DDBJ databases">
        <title>Co-occurence of chitin degradation, pigmentation and bioactivity in marine Pseudoalteromonas.</title>
        <authorList>
            <person name="Sonnenschein E.C."/>
            <person name="Bech P.K."/>
        </authorList>
    </citation>
    <scope>NUCLEOTIDE SEQUENCE [LARGE SCALE GENOMIC DNA]</scope>
    <source>
        <strain evidence="2">S2676</strain>
    </source>
</reference>
<dbReference type="Proteomes" id="UP000310249">
    <property type="component" value="Unassembled WGS sequence"/>
</dbReference>
<dbReference type="EMBL" id="PNCI01000010">
    <property type="protein sequence ID" value="TMP30795.1"/>
    <property type="molecule type" value="Genomic_DNA"/>
</dbReference>
<reference evidence="1 2" key="1">
    <citation type="submission" date="2018-01" db="EMBL/GenBank/DDBJ databases">
        <authorList>
            <person name="Paulsen S."/>
            <person name="Gram L.K."/>
        </authorList>
    </citation>
    <scope>NUCLEOTIDE SEQUENCE [LARGE SCALE GENOMIC DNA]</scope>
    <source>
        <strain evidence="1 2">S2676</strain>
    </source>
</reference>
<sequence length="61" mass="6630">MSGIIELVTNFFAPGLEESQKAQIKVVAQGDGTFKVPMESLKNSDEVKNQIAHIRAEKKGA</sequence>
<comment type="caution">
    <text evidence="1">The sequence shown here is derived from an EMBL/GenBank/DDBJ whole genome shotgun (WGS) entry which is preliminary data.</text>
</comment>
<dbReference type="RefSeq" id="WP_138550954.1">
    <property type="nucleotide sequence ID" value="NZ_PNCH01000016.1"/>
</dbReference>
<evidence type="ECO:0000313" key="1">
    <source>
        <dbReference type="EMBL" id="TMP30795.1"/>
    </source>
</evidence>
<proteinExistence type="predicted"/>
<gene>
    <name evidence="1" type="ORF">CWB99_05530</name>
</gene>
<protein>
    <submittedName>
        <fullName evidence="1">Uncharacterized protein</fullName>
    </submittedName>
</protein>